<accession>A0AAV6T5Y3</accession>
<keyword evidence="2" id="KW-1185">Reference proteome</keyword>
<name>A0AAV6T5Y3_SOLSE</name>
<evidence type="ECO:0000313" key="2">
    <source>
        <dbReference type="Proteomes" id="UP000693946"/>
    </source>
</evidence>
<reference evidence="1 2" key="1">
    <citation type="journal article" date="2021" name="Sci. Rep.">
        <title>Chromosome anchoring in Senegalese sole (Solea senegalensis) reveals sex-associated markers and genome rearrangements in flatfish.</title>
        <authorList>
            <person name="Guerrero-Cozar I."/>
            <person name="Gomez-Garrido J."/>
            <person name="Berbel C."/>
            <person name="Martinez-Blanch J.F."/>
            <person name="Alioto T."/>
            <person name="Claros M.G."/>
            <person name="Gagnaire P.A."/>
            <person name="Manchado M."/>
        </authorList>
    </citation>
    <scope>NUCLEOTIDE SEQUENCE [LARGE SCALE GENOMIC DNA]</scope>
    <source>
        <strain evidence="1">Sse05_10M</strain>
    </source>
</reference>
<protein>
    <submittedName>
        <fullName evidence="1">Uncharacterized protein</fullName>
    </submittedName>
</protein>
<comment type="caution">
    <text evidence="1">The sequence shown here is derived from an EMBL/GenBank/DDBJ whole genome shotgun (WGS) entry which is preliminary data.</text>
</comment>
<dbReference type="AlphaFoldDB" id="A0AAV6T5Y3"/>
<gene>
    <name evidence="1" type="ORF">JOB18_018136</name>
</gene>
<dbReference type="Proteomes" id="UP000693946">
    <property type="component" value="Linkage Group LG1"/>
</dbReference>
<dbReference type="EMBL" id="JAGKHQ010000001">
    <property type="protein sequence ID" value="KAG7524874.1"/>
    <property type="molecule type" value="Genomic_DNA"/>
</dbReference>
<evidence type="ECO:0000313" key="1">
    <source>
        <dbReference type="EMBL" id="KAG7524874.1"/>
    </source>
</evidence>
<organism evidence="1 2">
    <name type="scientific">Solea senegalensis</name>
    <name type="common">Senegalese sole</name>
    <dbReference type="NCBI Taxonomy" id="28829"/>
    <lineage>
        <taxon>Eukaryota</taxon>
        <taxon>Metazoa</taxon>
        <taxon>Chordata</taxon>
        <taxon>Craniata</taxon>
        <taxon>Vertebrata</taxon>
        <taxon>Euteleostomi</taxon>
        <taxon>Actinopterygii</taxon>
        <taxon>Neopterygii</taxon>
        <taxon>Teleostei</taxon>
        <taxon>Neoteleostei</taxon>
        <taxon>Acanthomorphata</taxon>
        <taxon>Carangaria</taxon>
        <taxon>Pleuronectiformes</taxon>
        <taxon>Pleuronectoidei</taxon>
        <taxon>Soleidae</taxon>
        <taxon>Solea</taxon>
    </lineage>
</organism>
<sequence length="175" mass="19547">MIFGRGTRLNIDSNDKYAPSYFYLENQQSSACLAAGFSPHNATLTHQLFKKDPTKAEPVQISGDSLFNQVALVSEGQGDTCDPNRNKTSVCAGTLDKDPTVNSVTLIVLALRLLFFKTVVFNVLMTLRLWMSLSDFTEEIKQGCGDDENKHVTKTTVMNNLRMFPSQEVNQDFKI</sequence>
<proteinExistence type="predicted"/>